<dbReference type="PANTHER" id="PTHR12526:SF640">
    <property type="entry name" value="COLANIC ACID BIOSYNTHESIS GLYCOSYLTRANSFERASE WCAL-RELATED"/>
    <property type="match status" value="1"/>
</dbReference>
<evidence type="ECO:0000259" key="4">
    <source>
        <dbReference type="Pfam" id="PF13439"/>
    </source>
</evidence>
<dbReference type="CDD" id="cd03801">
    <property type="entry name" value="GT4_PimA-like"/>
    <property type="match status" value="1"/>
</dbReference>
<dbReference type="RefSeq" id="WP_087104678.1">
    <property type="nucleotide sequence ID" value="NZ_FWFG01000092.1"/>
</dbReference>
<dbReference type="OrthoDB" id="6286688at2"/>
<reference evidence="5 6" key="1">
    <citation type="submission" date="2017-02" db="EMBL/GenBank/DDBJ databases">
        <authorList>
            <person name="Peterson S.W."/>
        </authorList>
    </citation>
    <scope>NUCLEOTIDE SEQUENCE [LARGE SCALE GENOMIC DNA]</scope>
    <source>
        <strain evidence="5 6">CIP104813</strain>
    </source>
</reference>
<evidence type="ECO:0000256" key="3">
    <source>
        <dbReference type="ARBA" id="ARBA00022679"/>
    </source>
</evidence>
<dbReference type="Gene3D" id="3.40.50.2000">
    <property type="entry name" value="Glycogen Phosphorylase B"/>
    <property type="match status" value="2"/>
</dbReference>
<proteinExistence type="inferred from homology"/>
<dbReference type="InterPro" id="IPR028098">
    <property type="entry name" value="Glyco_trans_4-like_N"/>
</dbReference>
<dbReference type="SUPFAM" id="SSF53756">
    <property type="entry name" value="UDP-Glycosyltransferase/glycogen phosphorylase"/>
    <property type="match status" value="1"/>
</dbReference>
<keyword evidence="6" id="KW-1185">Reference proteome</keyword>
<dbReference type="PANTHER" id="PTHR12526">
    <property type="entry name" value="GLYCOSYLTRANSFERASE"/>
    <property type="match status" value="1"/>
</dbReference>
<gene>
    <name evidence="5" type="ORF">FM110_10295</name>
</gene>
<keyword evidence="3 5" id="KW-0808">Transferase</keyword>
<protein>
    <submittedName>
        <fullName evidence="5">Putative glycosyltransferase</fullName>
    </submittedName>
</protein>
<dbReference type="Proteomes" id="UP000195981">
    <property type="component" value="Unassembled WGS sequence"/>
</dbReference>
<name>A0A1X6X4E5_9MICO</name>
<accession>A0A1X6X4E5</accession>
<comment type="similarity">
    <text evidence="1">Belongs to the glycosyltransferase group 1 family. Glycosyltransferase 4 subfamily.</text>
</comment>
<evidence type="ECO:0000256" key="1">
    <source>
        <dbReference type="ARBA" id="ARBA00009481"/>
    </source>
</evidence>
<dbReference type="GO" id="GO:0016757">
    <property type="term" value="F:glycosyltransferase activity"/>
    <property type="evidence" value="ECO:0007669"/>
    <property type="project" value="UniProtKB-KW"/>
</dbReference>
<dbReference type="AlphaFoldDB" id="A0A1X6X4E5"/>
<sequence length="658" mass="69848">MTGPGPEVPAGTAAVAQNLPRAVLLRLAHGCLETIAQGAGARILHVKGEAMDPLLAEGRGTSTDCDVLVHPDDLDAFVAALRGAGWEQRTHFAAGSVFGHAATFYSRVWGTVDVHRHFPGLDRDARRTFEVLAAPGARTDLGGVACPVPDLTGQRLVMLVHAARDHMGRRARDIERAWGTATDEERSAVDALARDLGALVPIVLVTGRDELAAGGRDEHLWRAMLRDADPTAVWWARLRDARTAPAALRVLAQALRVNRDHLAIRLGHEPTPEEVRRDWWERWGRALRRTRRLLGARRAPVAVGPPRIAIATNNGDIGGGEVMLLVIADALAELGAAVTVVAPSAPGDLARRAREAGHDVAELRADGRLAWMLALAAWRIRHRRMPLWCNGLVPSLATAGLGPRIVHLHQQPSRAHRAALALARRGARRVLVPSSSVASTVPGATVLPNWTRDLALAHRTPRTAGSPPRIGFLGRLTRAKGVEDLARAVAILRADGLDARLVLAGENRFGDGAGDGAVAAALGALGDAVEHRGWVDPEEFLAEVDVAVFPSRAPESFGLVAAEAMACGVPFVVSDAGALPEVAGPEHPWIARAGDAASLAATVRRALEGLEDGSAAASAARGRQRWEKCFSPSVGRARVRRLVAGLDAPTTPPDPEDA</sequence>
<dbReference type="Pfam" id="PF13692">
    <property type="entry name" value="Glyco_trans_1_4"/>
    <property type="match status" value="1"/>
</dbReference>
<dbReference type="Pfam" id="PF13439">
    <property type="entry name" value="Glyco_transf_4"/>
    <property type="match status" value="1"/>
</dbReference>
<feature type="domain" description="Glycosyltransferase subfamily 4-like N-terminal" evidence="4">
    <location>
        <begin position="317"/>
        <end position="438"/>
    </location>
</feature>
<dbReference type="InterPro" id="IPR039498">
    <property type="entry name" value="NTP_transf_5"/>
</dbReference>
<keyword evidence="2" id="KW-0328">Glycosyltransferase</keyword>
<evidence type="ECO:0000313" key="5">
    <source>
        <dbReference type="EMBL" id="SLM93707.1"/>
    </source>
</evidence>
<dbReference type="Pfam" id="PF14907">
    <property type="entry name" value="NTP_transf_5"/>
    <property type="match status" value="1"/>
</dbReference>
<evidence type="ECO:0000256" key="2">
    <source>
        <dbReference type="ARBA" id="ARBA00022676"/>
    </source>
</evidence>
<organism evidence="5 6">
    <name type="scientific">Brachybacterium nesterenkovii</name>
    <dbReference type="NCBI Taxonomy" id="47847"/>
    <lineage>
        <taxon>Bacteria</taxon>
        <taxon>Bacillati</taxon>
        <taxon>Actinomycetota</taxon>
        <taxon>Actinomycetes</taxon>
        <taxon>Micrococcales</taxon>
        <taxon>Dermabacteraceae</taxon>
        <taxon>Brachybacterium</taxon>
    </lineage>
</organism>
<evidence type="ECO:0000313" key="6">
    <source>
        <dbReference type="Proteomes" id="UP000195981"/>
    </source>
</evidence>
<dbReference type="EMBL" id="FWFG01000092">
    <property type="protein sequence ID" value="SLM93707.1"/>
    <property type="molecule type" value="Genomic_DNA"/>
</dbReference>